<proteinExistence type="predicted"/>
<gene>
    <name evidence="2" type="ORF">ACFOZ7_07545</name>
</gene>
<reference evidence="2 3" key="1">
    <citation type="journal article" date="2014" name="Int. J. Syst. Evol. Microbiol.">
        <title>Complete genome sequence of Corynebacterium casei LMG S-19264T (=DSM 44701T), isolated from a smear-ripened cheese.</title>
        <authorList>
            <consortium name="US DOE Joint Genome Institute (JGI-PGF)"/>
            <person name="Walter F."/>
            <person name="Albersmeier A."/>
            <person name="Kalinowski J."/>
            <person name="Ruckert C."/>
        </authorList>
    </citation>
    <scope>NUCLEOTIDE SEQUENCE [LARGE SCALE GENOMIC DNA]</scope>
    <source>
        <strain evidence="2 3">IBRC-M 10912</strain>
    </source>
</reference>
<dbReference type="AlphaFoldDB" id="A0ABD5NY07"/>
<dbReference type="Proteomes" id="UP001595821">
    <property type="component" value="Unassembled WGS sequence"/>
</dbReference>
<dbReference type="InterPro" id="IPR040624">
    <property type="entry name" value="HalOD1"/>
</dbReference>
<dbReference type="RefSeq" id="WP_246975924.1">
    <property type="nucleotide sequence ID" value="NZ_CP095398.1"/>
</dbReference>
<dbReference type="EMBL" id="JBHSDJ010000019">
    <property type="protein sequence ID" value="MFC4246852.1"/>
    <property type="molecule type" value="Genomic_DNA"/>
</dbReference>
<feature type="domain" description="Halobacterial output" evidence="1">
    <location>
        <begin position="40"/>
        <end position="107"/>
    </location>
</feature>
<sequence length="112" mass="12553">MCPTTTRETPPSTDFDATARVKYDPQTNTYHARHEWETGDPLHVTVVESVAVVTETELTELQALYSTIDPEALDAVVDPNRRADVQIEFQFEGCLVRIESSGEITIEIDGDR</sequence>
<accession>A0ABD5NY07</accession>
<protein>
    <submittedName>
        <fullName evidence="2">HalOD1 output domain-containing protein</fullName>
    </submittedName>
</protein>
<dbReference type="Pfam" id="PF18545">
    <property type="entry name" value="HalOD1"/>
    <property type="match status" value="1"/>
</dbReference>
<evidence type="ECO:0000313" key="3">
    <source>
        <dbReference type="Proteomes" id="UP001595821"/>
    </source>
</evidence>
<comment type="caution">
    <text evidence="2">The sequence shown here is derived from an EMBL/GenBank/DDBJ whole genome shotgun (WGS) entry which is preliminary data.</text>
</comment>
<evidence type="ECO:0000259" key="1">
    <source>
        <dbReference type="Pfam" id="PF18545"/>
    </source>
</evidence>
<evidence type="ECO:0000313" key="2">
    <source>
        <dbReference type="EMBL" id="MFC4246852.1"/>
    </source>
</evidence>
<organism evidence="2 3">
    <name type="scientific">Natribaculum luteum</name>
    <dbReference type="NCBI Taxonomy" id="1586232"/>
    <lineage>
        <taxon>Archaea</taxon>
        <taxon>Methanobacteriati</taxon>
        <taxon>Methanobacteriota</taxon>
        <taxon>Stenosarchaea group</taxon>
        <taxon>Halobacteria</taxon>
        <taxon>Halobacteriales</taxon>
        <taxon>Natrialbaceae</taxon>
        <taxon>Natribaculum</taxon>
    </lineage>
</organism>
<name>A0ABD5NY07_9EURY</name>
<dbReference type="GeneID" id="71855874"/>